<evidence type="ECO:0000313" key="5">
    <source>
        <dbReference type="Proteomes" id="UP000019426"/>
    </source>
</evidence>
<dbReference type="EMBL" id="HG917868">
    <property type="protein sequence ID" value="CDM68520.1"/>
    <property type="molecule type" value="Genomic_DNA"/>
</dbReference>
<dbReference type="InterPro" id="IPR015424">
    <property type="entry name" value="PyrdxlP-dep_Trfase"/>
</dbReference>
<dbReference type="SUPFAM" id="SSF53383">
    <property type="entry name" value="PLP-dependent transferases"/>
    <property type="match status" value="1"/>
</dbReference>
<dbReference type="PATRIC" id="fig|1216932.3.peg.1355"/>
<dbReference type="InterPro" id="IPR015421">
    <property type="entry name" value="PyrdxlP-dep_Trfase_major"/>
</dbReference>
<dbReference type="PIRSF" id="PIRSF005572">
    <property type="entry name" value="NifS"/>
    <property type="match status" value="1"/>
</dbReference>
<name>W6SFQ8_9CLOT</name>
<feature type="domain" description="Aminotransferase class V" evidence="3">
    <location>
        <begin position="2"/>
        <end position="360"/>
    </location>
</feature>
<evidence type="ECO:0000259" key="3">
    <source>
        <dbReference type="Pfam" id="PF00266"/>
    </source>
</evidence>
<comment type="cofactor">
    <cofactor evidence="1">
        <name>pyridoxal 5'-phosphate</name>
        <dbReference type="ChEBI" id="CHEBI:597326"/>
    </cofactor>
</comment>
<dbReference type="EC" id="2.8.1.7" evidence="4"/>
<dbReference type="Pfam" id="PF00266">
    <property type="entry name" value="Aminotran_5"/>
    <property type="match status" value="1"/>
</dbReference>
<dbReference type="Gene3D" id="3.90.1150.10">
    <property type="entry name" value="Aspartate Aminotransferase, domain 1"/>
    <property type="match status" value="1"/>
</dbReference>
<keyword evidence="2" id="KW-0663">Pyridoxal phosphate</keyword>
<keyword evidence="4" id="KW-0808">Transferase</keyword>
<accession>W6SFQ8</accession>
<dbReference type="HOGENOM" id="CLU_003433_0_0_9"/>
<sequence length="374" mass="41586">MIYLDYAANTPVDEEVLQVFCEASKAYLGNPNSSHKLGRDAKGAIDAATENISNLLNAKERDIIYTSSGTEANNLAIKGVAKAYRSYGKHIITTYLEHSSVTAAMVDLQNQGYEIDFVDVLSDGTIDLDHLEELIRKDTILVSICYVGSEVGIIQPIDQVSKVISKYENCFLHVDATQALGKMNIDMNNMDLVTFTAHKFYGLNGSGVVIKKKEIRMEPIIHGGTSTTIFRSGTPDVAMILATEKAIDIAISNLDERYNYVKCLNNILRKEFLKYKEVLINSSEKASPYILNISIKGIKANRIQDELEKNGIYIATKAACCATNTVSKPVFAITKDRKRAMGAIRISLSHLVSEEDIKVFLEKFKKCYEKLINE</sequence>
<protein>
    <submittedName>
        <fullName evidence="4">Cysteine desulfurase</fullName>
        <ecNumber evidence="4">2.8.1.7</ecNumber>
    </submittedName>
</protein>
<dbReference type="eggNOG" id="COG1104">
    <property type="taxonomic scope" value="Bacteria"/>
</dbReference>
<dbReference type="PANTHER" id="PTHR11601:SF50">
    <property type="entry name" value="CYSTEINE DESULFURASE ISCS 2-RELATED"/>
    <property type="match status" value="1"/>
</dbReference>
<dbReference type="AlphaFoldDB" id="W6SFQ8"/>
<dbReference type="STRING" id="1216932.CM240_1361"/>
<reference evidence="4 5" key="1">
    <citation type="submission" date="2013-11" db="EMBL/GenBank/DDBJ databases">
        <title>Complete genome sequence of Clostridum sp. M2/40.</title>
        <authorList>
            <person name="Wibberg D."/>
            <person name="Puehler A."/>
            <person name="Schlueter A."/>
        </authorList>
    </citation>
    <scope>NUCLEOTIDE SEQUENCE [LARGE SCALE GENOMIC DNA]</scope>
    <source>
        <strain evidence="5">M2/40</strain>
    </source>
</reference>
<organism evidence="4 5">
    <name type="scientific">Clostridium bornimense</name>
    <dbReference type="NCBI Taxonomy" id="1216932"/>
    <lineage>
        <taxon>Bacteria</taxon>
        <taxon>Bacillati</taxon>
        <taxon>Bacillota</taxon>
        <taxon>Clostridia</taxon>
        <taxon>Eubacteriales</taxon>
        <taxon>Clostridiaceae</taxon>
        <taxon>Clostridium</taxon>
    </lineage>
</organism>
<proteinExistence type="predicted"/>
<evidence type="ECO:0000256" key="2">
    <source>
        <dbReference type="ARBA" id="ARBA00022898"/>
    </source>
</evidence>
<dbReference type="Gene3D" id="3.40.640.10">
    <property type="entry name" value="Type I PLP-dependent aspartate aminotransferase-like (Major domain)"/>
    <property type="match status" value="1"/>
</dbReference>
<gene>
    <name evidence="4" type="ORF">CM240_1361</name>
</gene>
<evidence type="ECO:0000313" key="4">
    <source>
        <dbReference type="EMBL" id="CDM68520.1"/>
    </source>
</evidence>
<keyword evidence="5" id="KW-1185">Reference proteome</keyword>
<dbReference type="InterPro" id="IPR016454">
    <property type="entry name" value="Cysteine_dSase"/>
</dbReference>
<dbReference type="KEGG" id="clt:CM240_1361"/>
<dbReference type="InterPro" id="IPR000192">
    <property type="entry name" value="Aminotrans_V_dom"/>
</dbReference>
<evidence type="ECO:0000256" key="1">
    <source>
        <dbReference type="ARBA" id="ARBA00001933"/>
    </source>
</evidence>
<dbReference type="OrthoDB" id="9808002at2"/>
<dbReference type="Proteomes" id="UP000019426">
    <property type="component" value="Chromosome M2/40_rep1"/>
</dbReference>
<dbReference type="PANTHER" id="PTHR11601">
    <property type="entry name" value="CYSTEINE DESULFURYLASE FAMILY MEMBER"/>
    <property type="match status" value="1"/>
</dbReference>
<dbReference type="GO" id="GO:0031071">
    <property type="term" value="F:cysteine desulfurase activity"/>
    <property type="evidence" value="ECO:0007669"/>
    <property type="project" value="UniProtKB-EC"/>
</dbReference>
<dbReference type="RefSeq" id="WP_044037625.1">
    <property type="nucleotide sequence ID" value="NZ_HG917868.1"/>
</dbReference>
<dbReference type="InterPro" id="IPR015422">
    <property type="entry name" value="PyrdxlP-dep_Trfase_small"/>
</dbReference>